<proteinExistence type="predicted"/>
<feature type="region of interest" description="Disordered" evidence="1">
    <location>
        <begin position="172"/>
        <end position="262"/>
    </location>
</feature>
<gene>
    <name evidence="3" type="ORF">PYW07_012124</name>
</gene>
<name>A0AAD7YKM6_MYTSE</name>
<reference evidence="3" key="1">
    <citation type="submission" date="2023-03" db="EMBL/GenBank/DDBJ databases">
        <title>Chromosome-level genomes of two armyworms, Mythimna separata and Mythimna loreyi, provide insights into the biosynthesis and reception of sex pheromones.</title>
        <authorList>
            <person name="Zhao H."/>
        </authorList>
    </citation>
    <scope>NUCLEOTIDE SEQUENCE</scope>
    <source>
        <strain evidence="3">BeijingLab</strain>
        <tissue evidence="3">Pupa</tissue>
    </source>
</reference>
<dbReference type="PANTHER" id="PTHR36694">
    <property type="entry name" value="PASIFLORA 1, ISOFORM A-RELATED"/>
    <property type="match status" value="1"/>
</dbReference>
<accession>A0AAD7YKM6</accession>
<protein>
    <submittedName>
        <fullName evidence="3">Uncharacterized protein</fullName>
    </submittedName>
</protein>
<evidence type="ECO:0000313" key="4">
    <source>
        <dbReference type="Proteomes" id="UP001231518"/>
    </source>
</evidence>
<evidence type="ECO:0000256" key="2">
    <source>
        <dbReference type="SAM" id="Phobius"/>
    </source>
</evidence>
<dbReference type="AlphaFoldDB" id="A0AAD7YKM6"/>
<feature type="compositionally biased region" description="Basic residues" evidence="1">
    <location>
        <begin position="243"/>
        <end position="262"/>
    </location>
</feature>
<feature type="compositionally biased region" description="Basic and acidic residues" evidence="1">
    <location>
        <begin position="186"/>
        <end position="242"/>
    </location>
</feature>
<keyword evidence="2" id="KW-0472">Membrane</keyword>
<comment type="caution">
    <text evidence="3">The sequence shown here is derived from an EMBL/GenBank/DDBJ whole genome shotgun (WGS) entry which is preliminary data.</text>
</comment>
<organism evidence="3 4">
    <name type="scientific">Mythimna separata</name>
    <name type="common">Oriental armyworm</name>
    <name type="synonym">Pseudaletia separata</name>
    <dbReference type="NCBI Taxonomy" id="271217"/>
    <lineage>
        <taxon>Eukaryota</taxon>
        <taxon>Metazoa</taxon>
        <taxon>Ecdysozoa</taxon>
        <taxon>Arthropoda</taxon>
        <taxon>Hexapoda</taxon>
        <taxon>Insecta</taxon>
        <taxon>Pterygota</taxon>
        <taxon>Neoptera</taxon>
        <taxon>Endopterygota</taxon>
        <taxon>Lepidoptera</taxon>
        <taxon>Glossata</taxon>
        <taxon>Ditrysia</taxon>
        <taxon>Noctuoidea</taxon>
        <taxon>Noctuidae</taxon>
        <taxon>Noctuinae</taxon>
        <taxon>Hadenini</taxon>
        <taxon>Mythimna</taxon>
    </lineage>
</organism>
<evidence type="ECO:0000256" key="1">
    <source>
        <dbReference type="SAM" id="MobiDB-lite"/>
    </source>
</evidence>
<keyword evidence="2" id="KW-1133">Transmembrane helix</keyword>
<feature type="transmembrane region" description="Helical" evidence="2">
    <location>
        <begin position="128"/>
        <end position="148"/>
    </location>
</feature>
<dbReference type="PANTHER" id="PTHR36694:SF11">
    <property type="entry name" value="LP21121P-RELATED"/>
    <property type="match status" value="1"/>
</dbReference>
<sequence>MDIIEEEIMLSLKNNTMMLLDKLPEVDSFLGTLDLKTGSMIISALCVLHPTIYGCTIFMPVSYLLLTIWFLLALFFIASILLFVGLTNSDTTLISTWIWFTMLFVAAMYLLMILLAVFFISKDQKVKVFIVFLGILWYSLTIYFILVVNSHRMILTEAALISKAGESVSADLLDSPKSSDQNATDTQEKSPDPPNTDENKEDEKKDDEKKDDEKKGDENKDDEKKDDEKKDDEPNQEDDGKNTRRRRLKALRKASRINNRRI</sequence>
<dbReference type="EMBL" id="JARGEI010000014">
    <property type="protein sequence ID" value="KAJ8720081.1"/>
    <property type="molecule type" value="Genomic_DNA"/>
</dbReference>
<feature type="transmembrane region" description="Helical" evidence="2">
    <location>
        <begin position="37"/>
        <end position="56"/>
    </location>
</feature>
<keyword evidence="4" id="KW-1185">Reference proteome</keyword>
<dbReference type="Proteomes" id="UP001231518">
    <property type="component" value="Chromosome 3"/>
</dbReference>
<feature type="transmembrane region" description="Helical" evidence="2">
    <location>
        <begin position="97"/>
        <end position="121"/>
    </location>
</feature>
<feature type="compositionally biased region" description="Polar residues" evidence="1">
    <location>
        <begin position="176"/>
        <end position="185"/>
    </location>
</feature>
<keyword evidence="2" id="KW-0812">Transmembrane</keyword>
<feature type="transmembrane region" description="Helical" evidence="2">
    <location>
        <begin position="63"/>
        <end position="85"/>
    </location>
</feature>
<evidence type="ECO:0000313" key="3">
    <source>
        <dbReference type="EMBL" id="KAJ8720081.1"/>
    </source>
</evidence>